<keyword evidence="4" id="KW-1185">Reference proteome</keyword>
<name>A0ABN8IX41_9NEOP</name>
<dbReference type="SUPFAM" id="SSF56672">
    <property type="entry name" value="DNA/RNA polymerases"/>
    <property type="match status" value="1"/>
</dbReference>
<protein>
    <recommendedName>
        <fullName evidence="2">Reverse transcriptase domain-containing protein</fullName>
    </recommendedName>
</protein>
<feature type="region of interest" description="Disordered" evidence="1">
    <location>
        <begin position="172"/>
        <end position="202"/>
    </location>
</feature>
<dbReference type="PANTHER" id="PTHR33050:SF7">
    <property type="entry name" value="RIBONUCLEASE H"/>
    <property type="match status" value="1"/>
</dbReference>
<dbReference type="Pfam" id="PF00078">
    <property type="entry name" value="RVT_1"/>
    <property type="match status" value="1"/>
</dbReference>
<organism evidence="3 4">
    <name type="scientific">Iphiclides podalirius</name>
    <name type="common">scarce swallowtail</name>
    <dbReference type="NCBI Taxonomy" id="110791"/>
    <lineage>
        <taxon>Eukaryota</taxon>
        <taxon>Metazoa</taxon>
        <taxon>Ecdysozoa</taxon>
        <taxon>Arthropoda</taxon>
        <taxon>Hexapoda</taxon>
        <taxon>Insecta</taxon>
        <taxon>Pterygota</taxon>
        <taxon>Neoptera</taxon>
        <taxon>Endopterygota</taxon>
        <taxon>Lepidoptera</taxon>
        <taxon>Glossata</taxon>
        <taxon>Ditrysia</taxon>
        <taxon>Papilionoidea</taxon>
        <taxon>Papilionidae</taxon>
        <taxon>Papilioninae</taxon>
        <taxon>Iphiclides</taxon>
    </lineage>
</organism>
<sequence length="202" mass="22815">MENNFRQQVQGRQRAAPPNPRSLRRAQHRTYPITVLVQRHAYFHLSVAETHRRFLRIVYNGEILQLRALPFGLSSAPRTFTAVSNWVAEILRELGIRLLVYLDDYLLACQDRSKLMTRVAETLASLEYLGGASRTASLSQSIALPEKIYSKRTEETIMLQNARGPAVVVGCSRGQSNPTTQKSNNPFHNHRRNGCGLGSMPE</sequence>
<dbReference type="InterPro" id="IPR043128">
    <property type="entry name" value="Rev_trsase/Diguanyl_cyclase"/>
</dbReference>
<evidence type="ECO:0000259" key="2">
    <source>
        <dbReference type="Pfam" id="PF00078"/>
    </source>
</evidence>
<dbReference type="InterPro" id="IPR043502">
    <property type="entry name" value="DNA/RNA_pol_sf"/>
</dbReference>
<gene>
    <name evidence="3" type="ORF">IPOD504_LOCUS14004</name>
</gene>
<evidence type="ECO:0000313" key="4">
    <source>
        <dbReference type="Proteomes" id="UP000837857"/>
    </source>
</evidence>
<feature type="compositionally biased region" description="Polar residues" evidence="1">
    <location>
        <begin position="1"/>
        <end position="11"/>
    </location>
</feature>
<feature type="region of interest" description="Disordered" evidence="1">
    <location>
        <begin position="1"/>
        <end position="24"/>
    </location>
</feature>
<dbReference type="Gene3D" id="3.10.10.10">
    <property type="entry name" value="HIV Type 1 Reverse Transcriptase, subunit A, domain 1"/>
    <property type="match status" value="1"/>
</dbReference>
<evidence type="ECO:0000313" key="3">
    <source>
        <dbReference type="EMBL" id="CAH2067718.1"/>
    </source>
</evidence>
<accession>A0ABN8IX41</accession>
<evidence type="ECO:0000256" key="1">
    <source>
        <dbReference type="SAM" id="MobiDB-lite"/>
    </source>
</evidence>
<dbReference type="InterPro" id="IPR000477">
    <property type="entry name" value="RT_dom"/>
</dbReference>
<dbReference type="Proteomes" id="UP000837857">
    <property type="component" value="Chromosome 4"/>
</dbReference>
<dbReference type="PANTHER" id="PTHR33050">
    <property type="entry name" value="REVERSE TRANSCRIPTASE DOMAIN-CONTAINING PROTEIN"/>
    <property type="match status" value="1"/>
</dbReference>
<proteinExistence type="predicted"/>
<feature type="compositionally biased region" description="Polar residues" evidence="1">
    <location>
        <begin position="173"/>
        <end position="187"/>
    </location>
</feature>
<dbReference type="Gene3D" id="3.30.70.270">
    <property type="match status" value="1"/>
</dbReference>
<dbReference type="InterPro" id="IPR052055">
    <property type="entry name" value="Hepadnavirus_pol/RT"/>
</dbReference>
<reference evidence="3" key="1">
    <citation type="submission" date="2022-03" db="EMBL/GenBank/DDBJ databases">
        <authorList>
            <person name="Martin H S."/>
        </authorList>
    </citation>
    <scope>NUCLEOTIDE SEQUENCE</scope>
</reference>
<dbReference type="EMBL" id="OW152816">
    <property type="protein sequence ID" value="CAH2067718.1"/>
    <property type="molecule type" value="Genomic_DNA"/>
</dbReference>
<feature type="non-terminal residue" evidence="3">
    <location>
        <position position="1"/>
    </location>
</feature>
<feature type="domain" description="Reverse transcriptase" evidence="2">
    <location>
        <begin position="25"/>
        <end position="127"/>
    </location>
</feature>